<dbReference type="PRINTS" id="PR00974">
    <property type="entry name" value="RIBOSOMALS18"/>
</dbReference>
<protein>
    <recommendedName>
        <fullName evidence="4">Small ribosomal subunit protein bS18</fullName>
    </recommendedName>
</protein>
<evidence type="ECO:0000256" key="3">
    <source>
        <dbReference type="ARBA" id="ARBA00023274"/>
    </source>
</evidence>
<gene>
    <name evidence="4" type="primary">rpsR</name>
    <name evidence="6" type="ORF">A2V68_00945</name>
</gene>
<dbReference type="HAMAP" id="MF_00270">
    <property type="entry name" value="Ribosomal_bS18"/>
    <property type="match status" value="1"/>
</dbReference>
<dbReference type="InterPro" id="IPR001648">
    <property type="entry name" value="Ribosomal_bS18"/>
</dbReference>
<evidence type="ECO:0000256" key="4">
    <source>
        <dbReference type="HAMAP-Rule" id="MF_00270"/>
    </source>
</evidence>
<comment type="function">
    <text evidence="4">Binds as a heterodimer with protein bS6 to the central domain of the 16S rRNA, where it helps stabilize the platform of the 30S subunit.</text>
</comment>
<keyword evidence="4" id="KW-0694">RNA-binding</keyword>
<comment type="subunit">
    <text evidence="4">Part of the 30S ribosomal subunit. Forms a tight heterodimer with protein bS6.</text>
</comment>
<evidence type="ECO:0000256" key="1">
    <source>
        <dbReference type="ARBA" id="ARBA00005589"/>
    </source>
</evidence>
<dbReference type="STRING" id="1798535.A2V68_00945"/>
<evidence type="ECO:0000256" key="2">
    <source>
        <dbReference type="ARBA" id="ARBA00022980"/>
    </source>
</evidence>
<dbReference type="NCBIfam" id="TIGR00165">
    <property type="entry name" value="S18"/>
    <property type="match status" value="1"/>
</dbReference>
<dbReference type="GO" id="GO:0070181">
    <property type="term" value="F:small ribosomal subunit rRNA binding"/>
    <property type="evidence" value="ECO:0007669"/>
    <property type="project" value="TreeGrafter"/>
</dbReference>
<dbReference type="AlphaFoldDB" id="A0A1F4NS93"/>
<evidence type="ECO:0000313" key="7">
    <source>
        <dbReference type="Proteomes" id="UP000176651"/>
    </source>
</evidence>
<reference evidence="6 7" key="1">
    <citation type="journal article" date="2016" name="Nat. Commun.">
        <title>Thousands of microbial genomes shed light on interconnected biogeochemical processes in an aquifer system.</title>
        <authorList>
            <person name="Anantharaman K."/>
            <person name="Brown C.T."/>
            <person name="Hug L.A."/>
            <person name="Sharon I."/>
            <person name="Castelle C.J."/>
            <person name="Probst A.J."/>
            <person name="Thomas B.C."/>
            <person name="Singh A."/>
            <person name="Wilkins M.J."/>
            <person name="Karaoz U."/>
            <person name="Brodie E.L."/>
            <person name="Williams K.H."/>
            <person name="Hubbard S.S."/>
            <person name="Banfield J.F."/>
        </authorList>
    </citation>
    <scope>NUCLEOTIDE SEQUENCE [LARGE SCALE GENOMIC DNA]</scope>
</reference>
<dbReference type="Pfam" id="PF01084">
    <property type="entry name" value="Ribosomal_S18"/>
    <property type="match status" value="1"/>
</dbReference>
<evidence type="ECO:0000313" key="6">
    <source>
        <dbReference type="EMBL" id="OGB74311.1"/>
    </source>
</evidence>
<dbReference type="SUPFAM" id="SSF46911">
    <property type="entry name" value="Ribosomal protein S18"/>
    <property type="match status" value="1"/>
</dbReference>
<keyword evidence="2 4" id="KW-0689">Ribosomal protein</keyword>
<comment type="caution">
    <text evidence="6">The sequence shown here is derived from an EMBL/GenBank/DDBJ whole genome shotgun (WGS) entry which is preliminary data.</text>
</comment>
<comment type="similarity">
    <text evidence="1 4 5">Belongs to the bacterial ribosomal protein bS18 family.</text>
</comment>
<proteinExistence type="inferred from homology"/>
<dbReference type="Proteomes" id="UP000176651">
    <property type="component" value="Unassembled WGS sequence"/>
</dbReference>
<evidence type="ECO:0000256" key="5">
    <source>
        <dbReference type="RuleBase" id="RU003910"/>
    </source>
</evidence>
<dbReference type="PANTHER" id="PTHR13479:SF40">
    <property type="entry name" value="SMALL RIBOSOMAL SUBUNIT PROTEIN BS18M"/>
    <property type="match status" value="1"/>
</dbReference>
<name>A0A1F4NS93_UNCK3</name>
<dbReference type="GO" id="GO:0006412">
    <property type="term" value="P:translation"/>
    <property type="evidence" value="ECO:0007669"/>
    <property type="project" value="UniProtKB-UniRule"/>
</dbReference>
<keyword evidence="4" id="KW-0699">rRNA-binding</keyword>
<accession>A0A1F4NS93</accession>
<keyword evidence="3 4" id="KW-0687">Ribonucleoprotein</keyword>
<dbReference type="EMBL" id="META01000003">
    <property type="protein sequence ID" value="OGB74311.1"/>
    <property type="molecule type" value="Genomic_DNA"/>
</dbReference>
<organism evidence="6 7">
    <name type="scientific">candidate division Kazan bacterium RBG_13_50_9</name>
    <dbReference type="NCBI Taxonomy" id="1798535"/>
    <lineage>
        <taxon>Bacteria</taxon>
        <taxon>Bacteria division Kazan-3B-28</taxon>
    </lineage>
</organism>
<sequence length="86" mass="10361">MAFKKRFSKPTTFPRYQLPTKKYCHFCREEVDYIDFKNTKLLTKYLSRYMKIEPRRRSGACASHQRSLATALKRSRHMAMLPFTLH</sequence>
<dbReference type="GO" id="GO:0022627">
    <property type="term" value="C:cytosolic small ribosomal subunit"/>
    <property type="evidence" value="ECO:0007669"/>
    <property type="project" value="TreeGrafter"/>
</dbReference>
<dbReference type="Gene3D" id="4.10.640.10">
    <property type="entry name" value="Ribosomal protein S18"/>
    <property type="match status" value="1"/>
</dbReference>
<dbReference type="PANTHER" id="PTHR13479">
    <property type="entry name" value="30S RIBOSOMAL PROTEIN S18"/>
    <property type="match status" value="1"/>
</dbReference>
<dbReference type="GO" id="GO:0003735">
    <property type="term" value="F:structural constituent of ribosome"/>
    <property type="evidence" value="ECO:0007669"/>
    <property type="project" value="InterPro"/>
</dbReference>
<dbReference type="InterPro" id="IPR036870">
    <property type="entry name" value="Ribosomal_bS18_sf"/>
</dbReference>